<proteinExistence type="predicted"/>
<evidence type="ECO:0000313" key="3">
    <source>
        <dbReference type="Proteomes" id="UP000054691"/>
    </source>
</evidence>
<accession>A0A378J8V1</accession>
<dbReference type="EMBL" id="UGOB01000001">
    <property type="protein sequence ID" value="STX43889.1"/>
    <property type="molecule type" value="Genomic_DNA"/>
</dbReference>
<dbReference type="Proteomes" id="UP000054691">
    <property type="component" value="Unassembled WGS sequence"/>
</dbReference>
<dbReference type="Proteomes" id="UP000254476">
    <property type="component" value="Unassembled WGS sequence"/>
</dbReference>
<sequence length="223" mass="26265">MKLTESQKLTLINLNQEFKSIIKDQQQDTSSFDNHVDCLKKLEKLTARWMSFMSPYISWQLNQGEKLLDAKWNIFKQLKIKSNLVKYKKLIEEVNSIFFDEDLKQLIKLAFEGKPVTGINVNINDKEKSRSSYRGTFFEQHHLVTYRIKFLDGTELSWHSLEDEKEMQKARQIFEKKVPQSKKEITNELTTMVIKEEEAKKTSMDEENSVLNTDNSYSGCVFM</sequence>
<dbReference type="OrthoDB" id="5650488at2"/>
<evidence type="ECO:0000313" key="4">
    <source>
        <dbReference type="Proteomes" id="UP000254476"/>
    </source>
</evidence>
<dbReference type="RefSeq" id="WP_058498870.1">
    <property type="nucleotide sequence ID" value="NZ_CAAAHW010000001.1"/>
</dbReference>
<dbReference type="AlphaFoldDB" id="A0A378J8V1"/>
<gene>
    <name evidence="1" type="ORF">Lgra_1730</name>
    <name evidence="2" type="ORF">NCTC12388_01260</name>
</gene>
<protein>
    <submittedName>
        <fullName evidence="2">Uncharacterized protein</fullName>
    </submittedName>
</protein>
<keyword evidence="3" id="KW-1185">Reference proteome</keyword>
<evidence type="ECO:0000313" key="1">
    <source>
        <dbReference type="EMBL" id="KTD10764.1"/>
    </source>
</evidence>
<reference evidence="2 4" key="2">
    <citation type="submission" date="2018-06" db="EMBL/GenBank/DDBJ databases">
        <authorList>
            <consortium name="Pathogen Informatics"/>
            <person name="Doyle S."/>
        </authorList>
    </citation>
    <scope>NUCLEOTIDE SEQUENCE [LARGE SCALE GENOMIC DNA]</scope>
    <source>
        <strain evidence="2 4">NCTC12388</strain>
    </source>
</reference>
<evidence type="ECO:0000313" key="2">
    <source>
        <dbReference type="EMBL" id="STX43889.1"/>
    </source>
</evidence>
<name>A0A378J8V1_9GAMM</name>
<dbReference type="EMBL" id="LNYE01000022">
    <property type="protein sequence ID" value="KTD10764.1"/>
    <property type="molecule type" value="Genomic_DNA"/>
</dbReference>
<reference evidence="1 3" key="1">
    <citation type="submission" date="2015-11" db="EMBL/GenBank/DDBJ databases">
        <title>Genomic analysis of 38 Legionella species identifies large and diverse effector repertoires.</title>
        <authorList>
            <person name="Burstein D."/>
            <person name="Amaro F."/>
            <person name="Zusman T."/>
            <person name="Lifshitz Z."/>
            <person name="Cohen O."/>
            <person name="Gilbert J.A."/>
            <person name="Pupko T."/>
            <person name="Shuman H.A."/>
            <person name="Segal G."/>
        </authorList>
    </citation>
    <scope>NUCLEOTIDE SEQUENCE [LARGE SCALE GENOMIC DNA]</scope>
    <source>
        <strain evidence="1 3">Lyon 8420412</strain>
    </source>
</reference>
<organism evidence="2 4">
    <name type="scientific">Legionella gratiana</name>
    <dbReference type="NCBI Taxonomy" id="45066"/>
    <lineage>
        <taxon>Bacteria</taxon>
        <taxon>Pseudomonadati</taxon>
        <taxon>Pseudomonadota</taxon>
        <taxon>Gammaproteobacteria</taxon>
        <taxon>Legionellales</taxon>
        <taxon>Legionellaceae</taxon>
        <taxon>Legionella</taxon>
    </lineage>
</organism>